<dbReference type="Gene3D" id="2.40.50.100">
    <property type="match status" value="1"/>
</dbReference>
<dbReference type="PANTHER" id="PTHR30469">
    <property type="entry name" value="MULTIDRUG RESISTANCE PROTEIN MDTA"/>
    <property type="match status" value="1"/>
</dbReference>
<dbReference type="Pfam" id="PF25967">
    <property type="entry name" value="RND-MFP_C"/>
    <property type="match status" value="1"/>
</dbReference>
<dbReference type="InterPro" id="IPR058647">
    <property type="entry name" value="BSH_CzcB-like"/>
</dbReference>
<feature type="domain" description="Multidrug resistance protein MdtA-like C-terminal permuted SH3" evidence="2">
    <location>
        <begin position="287"/>
        <end position="345"/>
    </location>
</feature>
<dbReference type="Gene3D" id="1.10.287.470">
    <property type="entry name" value="Helix hairpin bin"/>
    <property type="match status" value="1"/>
</dbReference>
<dbReference type="Pfam" id="PF25973">
    <property type="entry name" value="BSH_CzcB"/>
    <property type="match status" value="1"/>
</dbReference>
<gene>
    <name evidence="4" type="ORF">RI844_12255</name>
</gene>
<keyword evidence="5" id="KW-1185">Reference proteome</keyword>
<dbReference type="InterPro" id="IPR006143">
    <property type="entry name" value="RND_pump_MFP"/>
</dbReference>
<evidence type="ECO:0000313" key="4">
    <source>
        <dbReference type="EMBL" id="WOH36141.1"/>
    </source>
</evidence>
<feature type="domain" description="CzcB-like barrel-sandwich hybrid" evidence="3">
    <location>
        <begin position="65"/>
        <end position="200"/>
    </location>
</feature>
<proteinExistence type="inferred from homology"/>
<dbReference type="RefSeq" id="WP_348394955.1">
    <property type="nucleotide sequence ID" value="NZ_CP136600.1"/>
</dbReference>
<dbReference type="Gene3D" id="2.40.30.170">
    <property type="match status" value="1"/>
</dbReference>
<dbReference type="Proteomes" id="UP001301442">
    <property type="component" value="Chromosome"/>
</dbReference>
<name>A0ABZ0GL69_9GAMM</name>
<dbReference type="InterPro" id="IPR058627">
    <property type="entry name" value="MdtA-like_C"/>
</dbReference>
<protein>
    <submittedName>
        <fullName evidence="4">Efflux RND transporter periplasmic adaptor subunit</fullName>
    </submittedName>
</protein>
<reference evidence="4 5" key="1">
    <citation type="submission" date="2023-09" db="EMBL/GenBank/DDBJ databases">
        <authorList>
            <person name="Qi X."/>
        </authorList>
    </citation>
    <scope>NUCLEOTIDE SEQUENCE [LARGE SCALE GENOMIC DNA]</scope>
    <source>
        <strain evidence="4 5">S1-1</strain>
    </source>
</reference>
<dbReference type="NCBIfam" id="TIGR01730">
    <property type="entry name" value="RND_mfp"/>
    <property type="match status" value="1"/>
</dbReference>
<evidence type="ECO:0000259" key="3">
    <source>
        <dbReference type="Pfam" id="PF25973"/>
    </source>
</evidence>
<evidence type="ECO:0000256" key="1">
    <source>
        <dbReference type="ARBA" id="ARBA00009477"/>
    </source>
</evidence>
<dbReference type="EMBL" id="CP136600">
    <property type="protein sequence ID" value="WOH36141.1"/>
    <property type="molecule type" value="Genomic_DNA"/>
</dbReference>
<sequence length="362" mass="39862">MPQIKNNVCFLLCFLIVGCDNSSTEINIPLAPIKAIQHTTISEEWIEQERNLSGYLRPIKISNLSFNVSGKILDISVHVGDKVTEGQVLATLDPIEFEYRLNQVKAELASARSEFNAQKEHYQRQKLVFEKKIINKSAFETALSKFEQAQSAVTLSESSVALALRDLNNTVLRAPFNGVVTQRHVEKYEEVTSRESVVEIQGQEQLEVAFLVPSNLIGEISQGDNIAIRIPTVGKQKYLAHITKIGMKSDLRGAYPVSAKINKPAPGLHSGMAADVMLTLSHRSAGIVLPESAVIIAPNGNKQVFIYDAKQQKVYARTVSTQFKNSNTVAITQGLNPGDIVCTAGSEFLREGQTVTLYQAVH</sequence>
<evidence type="ECO:0000313" key="5">
    <source>
        <dbReference type="Proteomes" id="UP001301442"/>
    </source>
</evidence>
<comment type="similarity">
    <text evidence="1">Belongs to the membrane fusion protein (MFP) (TC 8.A.1) family.</text>
</comment>
<organism evidence="4 5">
    <name type="scientific">Thalassotalea fonticola</name>
    <dbReference type="NCBI Taxonomy" id="3065649"/>
    <lineage>
        <taxon>Bacteria</taxon>
        <taxon>Pseudomonadati</taxon>
        <taxon>Pseudomonadota</taxon>
        <taxon>Gammaproteobacteria</taxon>
        <taxon>Alteromonadales</taxon>
        <taxon>Colwelliaceae</taxon>
        <taxon>Thalassotalea</taxon>
    </lineage>
</organism>
<evidence type="ECO:0000259" key="2">
    <source>
        <dbReference type="Pfam" id="PF25967"/>
    </source>
</evidence>
<dbReference type="Gene3D" id="2.40.420.20">
    <property type="match status" value="1"/>
</dbReference>
<accession>A0ABZ0GL69</accession>
<dbReference type="SUPFAM" id="SSF111369">
    <property type="entry name" value="HlyD-like secretion proteins"/>
    <property type="match status" value="1"/>
</dbReference>
<dbReference type="PANTHER" id="PTHR30469:SF20">
    <property type="entry name" value="EFFLUX RND TRANSPORTER PERIPLASMIC ADAPTOR SUBUNIT"/>
    <property type="match status" value="1"/>
</dbReference>